<feature type="compositionally biased region" description="Basic and acidic residues" evidence="7">
    <location>
        <begin position="74"/>
        <end position="92"/>
    </location>
</feature>
<feature type="compositionally biased region" description="Basic and acidic residues" evidence="7">
    <location>
        <begin position="21"/>
        <end position="32"/>
    </location>
</feature>
<evidence type="ECO:0000256" key="1">
    <source>
        <dbReference type="ARBA" id="ARBA00022701"/>
    </source>
</evidence>
<dbReference type="OrthoDB" id="2441647at2759"/>
<dbReference type="GO" id="GO:0005524">
    <property type="term" value="F:ATP binding"/>
    <property type="evidence" value="ECO:0007669"/>
    <property type="project" value="UniProtKB-KW"/>
</dbReference>
<feature type="compositionally biased region" description="Basic and acidic residues" evidence="7">
    <location>
        <begin position="798"/>
        <end position="811"/>
    </location>
</feature>
<keyword evidence="5" id="KW-0505">Motor protein</keyword>
<feature type="compositionally biased region" description="Basic and acidic residues" evidence="7">
    <location>
        <begin position="1504"/>
        <end position="1525"/>
    </location>
</feature>
<feature type="region of interest" description="Disordered" evidence="7">
    <location>
        <begin position="1224"/>
        <end position="1243"/>
    </location>
</feature>
<keyword evidence="4 6" id="KW-0175">Coiled coil</keyword>
<feature type="region of interest" description="Disordered" evidence="7">
    <location>
        <begin position="1272"/>
        <end position="1314"/>
    </location>
</feature>
<dbReference type="PANTHER" id="PTHR37739:SF8">
    <property type="entry name" value="KINESIN-LIKE PROTEIN KIN-12D"/>
    <property type="match status" value="1"/>
</dbReference>
<keyword evidence="3" id="KW-0067">ATP-binding</keyword>
<feature type="compositionally biased region" description="Pro residues" evidence="7">
    <location>
        <begin position="306"/>
        <end position="317"/>
    </location>
</feature>
<feature type="compositionally biased region" description="Basic and acidic residues" evidence="7">
    <location>
        <begin position="1293"/>
        <end position="1314"/>
    </location>
</feature>
<feature type="region of interest" description="Disordered" evidence="7">
    <location>
        <begin position="389"/>
        <end position="469"/>
    </location>
</feature>
<evidence type="ECO:0000256" key="5">
    <source>
        <dbReference type="ARBA" id="ARBA00023175"/>
    </source>
</evidence>
<feature type="region of interest" description="Disordered" evidence="7">
    <location>
        <begin position="1196"/>
        <end position="1217"/>
    </location>
</feature>
<feature type="region of interest" description="Disordered" evidence="7">
    <location>
        <begin position="868"/>
        <end position="1058"/>
    </location>
</feature>
<feature type="region of interest" description="Disordered" evidence="7">
    <location>
        <begin position="1"/>
        <end position="138"/>
    </location>
</feature>
<feature type="region of interest" description="Disordered" evidence="7">
    <location>
        <begin position="571"/>
        <end position="641"/>
    </location>
</feature>
<evidence type="ECO:0000256" key="4">
    <source>
        <dbReference type="ARBA" id="ARBA00023054"/>
    </source>
</evidence>
<feature type="compositionally biased region" description="Basic and acidic residues" evidence="7">
    <location>
        <begin position="581"/>
        <end position="596"/>
    </location>
</feature>
<feature type="coiled-coil region" evidence="6">
    <location>
        <begin position="1622"/>
        <end position="1705"/>
    </location>
</feature>
<dbReference type="EMBL" id="AEXC02001411">
    <property type="protein sequence ID" value="KFH13359.1"/>
    <property type="molecule type" value="Genomic_DNA"/>
</dbReference>
<feature type="region of interest" description="Disordered" evidence="7">
    <location>
        <begin position="1466"/>
        <end position="1584"/>
    </location>
</feature>
<sequence length="1711" mass="185035">MHSLFKSALEAARSVSSQLDKTFEEAVRDTGESRPPVSDSACSSRRRLQSNSPGTSQADLHRRGPGAASLSPGDPRHGLFDLDTRSGAEGRNRAARRPGLASAAQATRGADAEAKRVYTSEPGGASGAGFGLATGSFGADLSSEDLRARARELGGNALEGVARFWGRMREDAAAAAQAAASQLGAGTDAALEEEAEKRREEIRRQRRRERLMLEERQRQREHAAGPSRRSHPESGEEGARRQEARRNEVHLLKEDEASKPAASEGDEARKGQRGDSWTSLGHVQREEGPWKEQNALLPHPGRAAPQPQPPPPPPPPRDLLCADSAHAAHADGTPLERRHRINSGVSRTDGETPAPSVRLSHPLGLVPASGPCVRSSDVCGDLGEDLLAFPRPAPRENEDHLLSPVKGTPDNDLFSATGSPSHPLPSAGRPPRSTTSTSLAPSTGDPFVDLSSVPAPPLDTSKGDSCRSPSLSALRDVFSSSAPLDNPSESLASAVLETVKAPEALQEVPETLDAVCCSSDLRGHASRIACTQERPPDSAALHALHAEADRNGSAAPASGAGALERRTLQAGEVSGSLAPEESSRNEDFLEVPHEEATSEETQAARLRLQAKVARRHSSDVEEMAAASSPSEAAKTNSEVALQGASGGEKAVFLDGAGHAKTTSGDLAGASLDGGSLPLCHRSRSVSEGSKGEAGDCVGGEESAFDEPASLAPAVDGAKDKAPSETDACAGGRSSATDLPGEEAEFGGLGLAERRKETHFAVEDGGRLGGLAFQQETRFPLLTDFESDCETRAPPNQEKAVRETRGEGRDSEGLCVAAARRERSHAEGEGAVEASVAEEAAAGVDRERNFGESLDHLYGEKSPFENSFDACEGRTASTAQESTRDGRGSRFRLEEREPAGAGSIREKRFAGSPEIEEKGADEKERDRERSGALAVSLLDSAPCCASRTGGEAPPHHAFARFSPPASSSPFSGPRESPMTATTGRELAQEQKEEKTPSSPATERACPLEGLVEEPPLAPPSPVDVMSAERPTPVDADSSRAQGPGEGTLATALGSSGDSSWEGRYRRLEARMHAREEELEEKLRLRELQLHEKATQLAAFVEGQAEMEQRASVEQQLRQQIEDLEQQTESLLQTVDAVNSEAREQRQLAQAAQAEKDEMEQEAHRLSRRMAQLEQSNKRLRADLQTIRSERDSLLANNEALSKKTSRLQTQASRMNEAETQLEQLREENGSLQQQLQAAQSERQSLQNDLEGVHCQLREAQLREEEILKKHAEALEKSRSNSELLSVNSQLQSQLEERSTQLLESEKRSEEKEAELQSEIAELKKKVEELETELATSTSPLLSRLAAAEQQAACAREEGARLSVEIRKRMEAEIEEIRGRAAEEKRLLSNEIDRKHAEASELRRQLETLKLEESVKAPTDAAADEREIQALRATRADLEEQLRHTRSLLKSKDMQIDALRKAVEELREEIRKEECVASTGSPRLERAEEKKQEEKRPGRGGTAGAGDREPERARGELLETPHPRGDSQSHPGPAHAVSETGVGDVCESQDAGERQGSEELRESPKPRETTEAPSSTAFASSPSALPSTFCSQTLAALQSHTFGKQAIRQVAALQAELSVTVEQRNAFEAQCERLMQEKDALNARIEELQWKRGGPGTEEEKLEAAAELIGELQDELEEQQEVVRMYKEQAEEYARTIAELLSQIEERKTSTER</sequence>
<feature type="region of interest" description="Disordered" evidence="7">
    <location>
        <begin position="682"/>
        <end position="741"/>
    </location>
</feature>
<name>A0A086QL77_TOXGO</name>
<evidence type="ECO:0000256" key="2">
    <source>
        <dbReference type="ARBA" id="ARBA00022741"/>
    </source>
</evidence>
<reference evidence="8 9" key="1">
    <citation type="submission" date="2014-04" db="EMBL/GenBank/DDBJ databases">
        <authorList>
            <person name="Sibley D."/>
            <person name="Venepally P."/>
            <person name="Karamycheva S."/>
            <person name="Hadjithomas M."/>
            <person name="Khan A."/>
            <person name="Brunk B."/>
            <person name="Roos D."/>
            <person name="Caler E."/>
            <person name="Lorenzi H."/>
        </authorList>
    </citation>
    <scope>NUCLEOTIDE SEQUENCE [LARGE SCALE GENOMIC DNA]</scope>
    <source>
        <strain evidence="8 9">MAS</strain>
    </source>
</reference>
<dbReference type="Proteomes" id="UP000028821">
    <property type="component" value="Unassembled WGS sequence"/>
</dbReference>
<keyword evidence="2" id="KW-0547">Nucleotide-binding</keyword>
<feature type="compositionally biased region" description="Basic and acidic residues" evidence="7">
    <location>
        <begin position="230"/>
        <end position="258"/>
    </location>
</feature>
<keyword evidence="1" id="KW-0493">Microtubule</keyword>
<dbReference type="VEuPathDB" id="ToxoDB:TGMAS_258080"/>
<feature type="region of interest" description="Disordered" evidence="7">
    <location>
        <begin position="1135"/>
        <end position="1166"/>
    </location>
</feature>
<feature type="compositionally biased region" description="Basic and acidic residues" evidence="7">
    <location>
        <begin position="881"/>
        <end position="929"/>
    </location>
</feature>
<organism evidence="8 9">
    <name type="scientific">Toxoplasma gondii MAS</name>
    <dbReference type="NCBI Taxonomy" id="943118"/>
    <lineage>
        <taxon>Eukaryota</taxon>
        <taxon>Sar</taxon>
        <taxon>Alveolata</taxon>
        <taxon>Apicomplexa</taxon>
        <taxon>Conoidasida</taxon>
        <taxon>Coccidia</taxon>
        <taxon>Eucoccidiorida</taxon>
        <taxon>Eimeriorina</taxon>
        <taxon>Sarcocystidae</taxon>
        <taxon>Toxoplasma</taxon>
    </lineage>
</organism>
<feature type="region of interest" description="Disordered" evidence="7">
    <location>
        <begin position="171"/>
        <end position="371"/>
    </location>
</feature>
<accession>A0A086QL77</accession>
<dbReference type="InterPro" id="IPR044986">
    <property type="entry name" value="KIF15/KIN-12"/>
</dbReference>
<feature type="compositionally biased region" description="Basic and acidic residues" evidence="7">
    <location>
        <begin position="1549"/>
        <end position="1568"/>
    </location>
</feature>
<feature type="compositionally biased region" description="Low complexity" evidence="7">
    <location>
        <begin position="1569"/>
        <end position="1584"/>
    </location>
</feature>
<feature type="compositionally biased region" description="Polar residues" evidence="7">
    <location>
        <begin position="1205"/>
        <end position="1217"/>
    </location>
</feature>
<dbReference type="GO" id="GO:0005874">
    <property type="term" value="C:microtubule"/>
    <property type="evidence" value="ECO:0007669"/>
    <property type="project" value="UniProtKB-KW"/>
</dbReference>
<proteinExistence type="predicted"/>
<feature type="compositionally biased region" description="Low complexity" evidence="7">
    <location>
        <begin position="958"/>
        <end position="970"/>
    </location>
</feature>
<evidence type="ECO:0000256" key="6">
    <source>
        <dbReference type="SAM" id="Coils"/>
    </source>
</evidence>
<feature type="compositionally biased region" description="Basic and acidic residues" evidence="7">
    <location>
        <begin position="1481"/>
        <end position="1495"/>
    </location>
</feature>
<feature type="compositionally biased region" description="Polar residues" evidence="7">
    <location>
        <begin position="432"/>
        <end position="441"/>
    </location>
</feature>
<feature type="compositionally biased region" description="Polar residues" evidence="7">
    <location>
        <begin position="49"/>
        <end position="58"/>
    </location>
</feature>
<evidence type="ECO:0000313" key="8">
    <source>
        <dbReference type="EMBL" id="KFH13359.1"/>
    </source>
</evidence>
<feature type="compositionally biased region" description="Low complexity" evidence="7">
    <location>
        <begin position="623"/>
        <end position="633"/>
    </location>
</feature>
<feature type="compositionally biased region" description="Basic and acidic residues" evidence="7">
    <location>
        <begin position="210"/>
        <end position="223"/>
    </location>
</feature>
<dbReference type="PANTHER" id="PTHR37739">
    <property type="entry name" value="KINESIN-LIKE PROTEIN KIN-12D"/>
    <property type="match status" value="1"/>
</dbReference>
<feature type="compositionally biased region" description="Low complexity" evidence="7">
    <location>
        <begin position="1279"/>
        <end position="1292"/>
    </location>
</feature>
<evidence type="ECO:0000256" key="7">
    <source>
        <dbReference type="SAM" id="MobiDB-lite"/>
    </source>
</evidence>
<feature type="region of interest" description="Disordered" evidence="7">
    <location>
        <begin position="789"/>
        <end position="811"/>
    </location>
</feature>
<evidence type="ECO:0000256" key="3">
    <source>
        <dbReference type="ARBA" id="ARBA00022840"/>
    </source>
</evidence>
<evidence type="ECO:0000313" key="9">
    <source>
        <dbReference type="Proteomes" id="UP000028821"/>
    </source>
</evidence>
<protein>
    <submittedName>
        <fullName evidence="8">Uncharacterized protein</fullName>
    </submittedName>
</protein>
<feature type="compositionally biased region" description="Basic and acidic residues" evidence="7">
    <location>
        <begin position="985"/>
        <end position="994"/>
    </location>
</feature>
<feature type="compositionally biased region" description="Low complexity" evidence="7">
    <location>
        <begin position="1229"/>
        <end position="1243"/>
    </location>
</feature>
<gene>
    <name evidence="8" type="ORF">TGMAS_258080</name>
</gene>
<comment type="caution">
    <text evidence="8">The sequence shown here is derived from an EMBL/GenBank/DDBJ whole genome shotgun (WGS) entry which is preliminary data.</text>
</comment>